<feature type="region of interest" description="Disordered" evidence="1">
    <location>
        <begin position="105"/>
        <end position="124"/>
    </location>
</feature>
<proteinExistence type="predicted"/>
<feature type="compositionally biased region" description="Polar residues" evidence="1">
    <location>
        <begin position="108"/>
        <end position="120"/>
    </location>
</feature>
<evidence type="ECO:0000313" key="3">
    <source>
        <dbReference type="Proteomes" id="UP000250266"/>
    </source>
</evidence>
<organism evidence="2 3">
    <name type="scientific">Lepidopterella palustris CBS 459.81</name>
    <dbReference type="NCBI Taxonomy" id="1314670"/>
    <lineage>
        <taxon>Eukaryota</taxon>
        <taxon>Fungi</taxon>
        <taxon>Dikarya</taxon>
        <taxon>Ascomycota</taxon>
        <taxon>Pezizomycotina</taxon>
        <taxon>Dothideomycetes</taxon>
        <taxon>Pleosporomycetidae</taxon>
        <taxon>Mytilinidiales</taxon>
        <taxon>Argynnaceae</taxon>
        <taxon>Lepidopterella</taxon>
    </lineage>
</organism>
<dbReference type="InterPro" id="IPR018858">
    <property type="entry name" value="DUF2458"/>
</dbReference>
<sequence length="217" mass="24610">MRSLYQGRAAYSFGSVEHHQPTPQHRHSFQDLDRNSSTPPLIDPATITQWPEGLRCVSKIASQNPHFKGAIRKLMADQESHERAWWRGRQILMKEQAAKKGHIGNHVPTWSSAAGSNEATSEAVEADEVELKEYDKKVYRASREMVNVMSLELKRLGVPFFGMKPELILPSGTEEPAVQQKPSVRPGTASGPKITEEEMLGLQRRMLGYLEDMYRER</sequence>
<accession>A0A8E2JI12</accession>
<feature type="region of interest" description="Disordered" evidence="1">
    <location>
        <begin position="13"/>
        <end position="42"/>
    </location>
</feature>
<gene>
    <name evidence="2" type="ORF">K432DRAFT_184766</name>
</gene>
<feature type="region of interest" description="Disordered" evidence="1">
    <location>
        <begin position="173"/>
        <end position="194"/>
    </location>
</feature>
<dbReference type="EMBL" id="KV744863">
    <property type="protein sequence ID" value="OCK83354.1"/>
    <property type="molecule type" value="Genomic_DNA"/>
</dbReference>
<keyword evidence="3" id="KW-1185">Reference proteome</keyword>
<evidence type="ECO:0000313" key="2">
    <source>
        <dbReference type="EMBL" id="OCK83354.1"/>
    </source>
</evidence>
<reference evidence="2 3" key="1">
    <citation type="journal article" date="2016" name="Nat. Commun.">
        <title>Ectomycorrhizal ecology is imprinted in the genome of the dominant symbiotic fungus Cenococcum geophilum.</title>
        <authorList>
            <consortium name="DOE Joint Genome Institute"/>
            <person name="Peter M."/>
            <person name="Kohler A."/>
            <person name="Ohm R.A."/>
            <person name="Kuo A."/>
            <person name="Krutzmann J."/>
            <person name="Morin E."/>
            <person name="Arend M."/>
            <person name="Barry K.W."/>
            <person name="Binder M."/>
            <person name="Choi C."/>
            <person name="Clum A."/>
            <person name="Copeland A."/>
            <person name="Grisel N."/>
            <person name="Haridas S."/>
            <person name="Kipfer T."/>
            <person name="LaButti K."/>
            <person name="Lindquist E."/>
            <person name="Lipzen A."/>
            <person name="Maire R."/>
            <person name="Meier B."/>
            <person name="Mihaltcheva S."/>
            <person name="Molinier V."/>
            <person name="Murat C."/>
            <person name="Poggeler S."/>
            <person name="Quandt C.A."/>
            <person name="Sperisen C."/>
            <person name="Tritt A."/>
            <person name="Tisserant E."/>
            <person name="Crous P.W."/>
            <person name="Henrissat B."/>
            <person name="Nehls U."/>
            <person name="Egli S."/>
            <person name="Spatafora J.W."/>
            <person name="Grigoriev I.V."/>
            <person name="Martin F.M."/>
        </authorList>
    </citation>
    <scope>NUCLEOTIDE SEQUENCE [LARGE SCALE GENOMIC DNA]</scope>
    <source>
        <strain evidence="2 3">CBS 459.81</strain>
    </source>
</reference>
<dbReference type="AlphaFoldDB" id="A0A8E2JI12"/>
<protein>
    <submittedName>
        <fullName evidence="2">Uncharacterized protein</fullName>
    </submittedName>
</protein>
<dbReference type="Proteomes" id="UP000250266">
    <property type="component" value="Unassembled WGS sequence"/>
</dbReference>
<name>A0A8E2JI12_9PEZI</name>
<evidence type="ECO:0000256" key="1">
    <source>
        <dbReference type="SAM" id="MobiDB-lite"/>
    </source>
</evidence>
<dbReference type="Pfam" id="PF10454">
    <property type="entry name" value="DUF2458"/>
    <property type="match status" value="1"/>
</dbReference>
<dbReference type="OrthoDB" id="5363415at2759"/>